<feature type="domain" description="ABC transmembrane type-1" evidence="8">
    <location>
        <begin position="4"/>
        <end position="208"/>
    </location>
</feature>
<feature type="transmembrane region" description="Helical" evidence="7">
    <location>
        <begin position="43"/>
        <end position="69"/>
    </location>
</feature>
<feature type="transmembrane region" description="Helical" evidence="7">
    <location>
        <begin position="12"/>
        <end position="31"/>
    </location>
</feature>
<dbReference type="InterPro" id="IPR000515">
    <property type="entry name" value="MetI-like"/>
</dbReference>
<evidence type="ECO:0000256" key="4">
    <source>
        <dbReference type="ARBA" id="ARBA00022692"/>
    </source>
</evidence>
<dbReference type="InterPro" id="IPR035906">
    <property type="entry name" value="MetI-like_sf"/>
</dbReference>
<dbReference type="Gene3D" id="1.10.3720.10">
    <property type="entry name" value="MetI-like"/>
    <property type="match status" value="1"/>
</dbReference>
<evidence type="ECO:0000256" key="2">
    <source>
        <dbReference type="ARBA" id="ARBA00022448"/>
    </source>
</evidence>
<dbReference type="GO" id="GO:0055085">
    <property type="term" value="P:transmembrane transport"/>
    <property type="evidence" value="ECO:0007669"/>
    <property type="project" value="InterPro"/>
</dbReference>
<protein>
    <submittedName>
        <fullName evidence="9">Glutathione transport system permease protein GsiC</fullName>
    </submittedName>
</protein>
<evidence type="ECO:0000256" key="6">
    <source>
        <dbReference type="ARBA" id="ARBA00023136"/>
    </source>
</evidence>
<evidence type="ECO:0000256" key="5">
    <source>
        <dbReference type="ARBA" id="ARBA00022989"/>
    </source>
</evidence>
<name>A0A645B655_9ZZZZ</name>
<dbReference type="CDD" id="cd06261">
    <property type="entry name" value="TM_PBP2"/>
    <property type="match status" value="1"/>
</dbReference>
<keyword evidence="3" id="KW-1003">Cell membrane</keyword>
<organism evidence="9">
    <name type="scientific">bioreactor metagenome</name>
    <dbReference type="NCBI Taxonomy" id="1076179"/>
    <lineage>
        <taxon>unclassified sequences</taxon>
        <taxon>metagenomes</taxon>
        <taxon>ecological metagenomes</taxon>
    </lineage>
</organism>
<sequence length="221" mass="24402">MTAFMNTVYLVVFARIWSVLAAIPLGIFAAVKQNTFTDKLCMSGTLLGVSIPQFWLGLMLMRLLCFQLGWLPFSGMGGSMWSVDGLNHVILPAFMLGLPQLASIARLTRSEMLEVLRQDYIKTARAKGLKEKSVIYKHALKNAALPLVTVIGTQTGYMLGGSVVIENIFAWPGLGRYSINAIIGSDFPAIQASVLFFSLMFLIVNLIVDITYSLIDPRIKY</sequence>
<feature type="transmembrane region" description="Helical" evidence="7">
    <location>
        <begin position="194"/>
        <end position="215"/>
    </location>
</feature>
<comment type="subcellular location">
    <subcellularLocation>
        <location evidence="1">Cell membrane</location>
        <topology evidence="1">Multi-pass membrane protein</topology>
    </subcellularLocation>
</comment>
<proteinExistence type="predicted"/>
<comment type="caution">
    <text evidence="9">The sequence shown here is derived from an EMBL/GenBank/DDBJ whole genome shotgun (WGS) entry which is preliminary data.</text>
</comment>
<keyword evidence="4 7" id="KW-0812">Transmembrane</keyword>
<dbReference type="SUPFAM" id="SSF161098">
    <property type="entry name" value="MetI-like"/>
    <property type="match status" value="1"/>
</dbReference>
<evidence type="ECO:0000256" key="3">
    <source>
        <dbReference type="ARBA" id="ARBA00022475"/>
    </source>
</evidence>
<dbReference type="Pfam" id="PF00528">
    <property type="entry name" value="BPD_transp_1"/>
    <property type="match status" value="1"/>
</dbReference>
<evidence type="ECO:0000256" key="1">
    <source>
        <dbReference type="ARBA" id="ARBA00004651"/>
    </source>
</evidence>
<gene>
    <name evidence="9" type="primary">gsiC_33</name>
    <name evidence="9" type="ORF">SDC9_107399</name>
</gene>
<evidence type="ECO:0000256" key="7">
    <source>
        <dbReference type="SAM" id="Phobius"/>
    </source>
</evidence>
<evidence type="ECO:0000259" key="8">
    <source>
        <dbReference type="PROSITE" id="PS50928"/>
    </source>
</evidence>
<keyword evidence="2" id="KW-0813">Transport</keyword>
<accession>A0A645B655</accession>
<dbReference type="PANTHER" id="PTHR43163:SF6">
    <property type="entry name" value="DIPEPTIDE TRANSPORT SYSTEM PERMEASE PROTEIN DPPB-RELATED"/>
    <property type="match status" value="1"/>
</dbReference>
<evidence type="ECO:0000313" key="9">
    <source>
        <dbReference type="EMBL" id="MPM60548.1"/>
    </source>
</evidence>
<dbReference type="PROSITE" id="PS50928">
    <property type="entry name" value="ABC_TM1"/>
    <property type="match status" value="1"/>
</dbReference>
<dbReference type="PANTHER" id="PTHR43163">
    <property type="entry name" value="DIPEPTIDE TRANSPORT SYSTEM PERMEASE PROTEIN DPPB-RELATED"/>
    <property type="match status" value="1"/>
</dbReference>
<keyword evidence="6 7" id="KW-0472">Membrane</keyword>
<dbReference type="GO" id="GO:0005886">
    <property type="term" value="C:plasma membrane"/>
    <property type="evidence" value="ECO:0007669"/>
    <property type="project" value="UniProtKB-SubCell"/>
</dbReference>
<reference evidence="9" key="1">
    <citation type="submission" date="2019-08" db="EMBL/GenBank/DDBJ databases">
        <authorList>
            <person name="Kucharzyk K."/>
            <person name="Murdoch R.W."/>
            <person name="Higgins S."/>
            <person name="Loffler F."/>
        </authorList>
    </citation>
    <scope>NUCLEOTIDE SEQUENCE</scope>
</reference>
<dbReference type="EMBL" id="VSSQ01017854">
    <property type="protein sequence ID" value="MPM60548.1"/>
    <property type="molecule type" value="Genomic_DNA"/>
</dbReference>
<dbReference type="AlphaFoldDB" id="A0A645B655"/>
<keyword evidence="5 7" id="KW-1133">Transmembrane helix</keyword>